<accession>A0A0F9NZ80</accession>
<dbReference type="EMBL" id="LAZR01002997">
    <property type="protein sequence ID" value="KKN23179.1"/>
    <property type="molecule type" value="Genomic_DNA"/>
</dbReference>
<comment type="caution">
    <text evidence="1">The sequence shown here is derived from an EMBL/GenBank/DDBJ whole genome shotgun (WGS) entry which is preliminary data.</text>
</comment>
<reference evidence="1" key="1">
    <citation type="journal article" date="2015" name="Nature">
        <title>Complex archaea that bridge the gap between prokaryotes and eukaryotes.</title>
        <authorList>
            <person name="Spang A."/>
            <person name="Saw J.H."/>
            <person name="Jorgensen S.L."/>
            <person name="Zaremba-Niedzwiedzka K."/>
            <person name="Martijn J."/>
            <person name="Lind A.E."/>
            <person name="van Eijk R."/>
            <person name="Schleper C."/>
            <person name="Guy L."/>
            <person name="Ettema T.J."/>
        </authorList>
    </citation>
    <scope>NUCLEOTIDE SEQUENCE</scope>
</reference>
<evidence type="ECO:0000313" key="1">
    <source>
        <dbReference type="EMBL" id="KKN23179.1"/>
    </source>
</evidence>
<proteinExistence type="predicted"/>
<dbReference type="AlphaFoldDB" id="A0A0F9NZ80"/>
<sequence>MRVTRRWLEDAGACGPDLRRSIEEFGEEIEATTAVVTAARAVGIDVLWAGCHLLDEAGRREFVAFTLAQRETAMTALFGEIPPAAELPAKAREEWSRYEETAARPDRNRAVVLGEAARDAALSDPTAAQAHEAAAAARRAFSYAGLDEKEATDGQVSWLQQRLGIV</sequence>
<organism evidence="1">
    <name type="scientific">marine sediment metagenome</name>
    <dbReference type="NCBI Taxonomy" id="412755"/>
    <lineage>
        <taxon>unclassified sequences</taxon>
        <taxon>metagenomes</taxon>
        <taxon>ecological metagenomes</taxon>
    </lineage>
</organism>
<gene>
    <name evidence="1" type="ORF">LCGC14_0907660</name>
</gene>
<name>A0A0F9NZ80_9ZZZZ</name>
<protein>
    <submittedName>
        <fullName evidence="1">Uncharacterized protein</fullName>
    </submittedName>
</protein>